<feature type="compositionally biased region" description="Gly residues" evidence="1">
    <location>
        <begin position="26"/>
        <end position="42"/>
    </location>
</feature>
<reference evidence="3" key="1">
    <citation type="submission" date="2014-03" db="EMBL/GenBank/DDBJ databases">
        <authorList>
            <person name="Aksoy S."/>
            <person name="Warren W."/>
            <person name="Wilson R.K."/>
        </authorList>
    </citation>
    <scope>NUCLEOTIDE SEQUENCE [LARGE SCALE GENOMIC DNA]</scope>
    <source>
        <strain evidence="3">IAEA</strain>
    </source>
</reference>
<protein>
    <recommendedName>
        <fullName evidence="4">FERM domain-containing protein</fullName>
    </recommendedName>
</protein>
<keyword evidence="3" id="KW-1185">Reference proteome</keyword>
<dbReference type="PANTHER" id="PTHR45858">
    <property type="entry name" value="FERM DOMAIN CONTAINING PROTEIN"/>
    <property type="match status" value="1"/>
</dbReference>
<dbReference type="AlphaFoldDB" id="A0A1A9ZZX4"/>
<name>A0A1A9ZZX4_GLOPL</name>
<dbReference type="InterPro" id="IPR051835">
    <property type="entry name" value="RAC1-GEF"/>
</dbReference>
<evidence type="ECO:0000313" key="3">
    <source>
        <dbReference type="Proteomes" id="UP000092445"/>
    </source>
</evidence>
<organism evidence="2 3">
    <name type="scientific">Glossina pallidipes</name>
    <name type="common">Tsetse fly</name>
    <dbReference type="NCBI Taxonomy" id="7398"/>
    <lineage>
        <taxon>Eukaryota</taxon>
        <taxon>Metazoa</taxon>
        <taxon>Ecdysozoa</taxon>
        <taxon>Arthropoda</taxon>
        <taxon>Hexapoda</taxon>
        <taxon>Insecta</taxon>
        <taxon>Pterygota</taxon>
        <taxon>Neoptera</taxon>
        <taxon>Endopterygota</taxon>
        <taxon>Diptera</taxon>
        <taxon>Brachycera</taxon>
        <taxon>Muscomorpha</taxon>
        <taxon>Hippoboscoidea</taxon>
        <taxon>Glossinidae</taxon>
        <taxon>Glossina</taxon>
    </lineage>
</organism>
<evidence type="ECO:0008006" key="4">
    <source>
        <dbReference type="Google" id="ProtNLM"/>
    </source>
</evidence>
<proteinExistence type="predicted"/>
<evidence type="ECO:0000256" key="1">
    <source>
        <dbReference type="SAM" id="MobiDB-lite"/>
    </source>
</evidence>
<dbReference type="STRING" id="7398.A0A1A9ZZX4"/>
<dbReference type="EnsemblMetazoa" id="GPAI030186-RA">
    <property type="protein sequence ID" value="GPAI030186-PA"/>
    <property type="gene ID" value="GPAI030186"/>
</dbReference>
<dbReference type="GO" id="GO:0005085">
    <property type="term" value="F:guanyl-nucleotide exchange factor activity"/>
    <property type="evidence" value="ECO:0007669"/>
    <property type="project" value="TreeGrafter"/>
</dbReference>
<evidence type="ECO:0000313" key="2">
    <source>
        <dbReference type="EnsemblMetazoa" id="GPAI030186-PA"/>
    </source>
</evidence>
<feature type="compositionally biased region" description="Polar residues" evidence="1">
    <location>
        <begin position="48"/>
        <end position="62"/>
    </location>
</feature>
<dbReference type="Proteomes" id="UP000092445">
    <property type="component" value="Unassembled WGS sequence"/>
</dbReference>
<dbReference type="VEuPathDB" id="VectorBase:GPAI030186"/>
<feature type="region of interest" description="Disordered" evidence="1">
    <location>
        <begin position="26"/>
        <end position="69"/>
    </location>
</feature>
<sequence>MSLADMGTATRGGGVAVIDHSSGGGVGGSGTAGGGAGGGLPGAGRMTHSLSTPSGVDGTPSTPRHRGGKKLTVRIQMLDDTVTMFQVQEFRPVAFAVLVFLKQSSITYRKCFVALSILNPMAYGLEKDIKIDFVTSEPYFERATRQTAEIHAINEQ</sequence>
<accession>A0A1A9ZZX4</accession>
<dbReference type="PANTHER" id="PTHR45858:SF5">
    <property type="entry name" value="MOESIN_EZRIN_RADIXIN HOMOLOG 1"/>
    <property type="match status" value="1"/>
</dbReference>
<reference evidence="2" key="2">
    <citation type="submission" date="2020-05" db="UniProtKB">
        <authorList>
            <consortium name="EnsemblMetazoa"/>
        </authorList>
    </citation>
    <scope>IDENTIFICATION</scope>
    <source>
        <strain evidence="2">IAEA</strain>
    </source>
</reference>